<dbReference type="SUPFAM" id="SSF55785">
    <property type="entry name" value="PYP-like sensor domain (PAS domain)"/>
    <property type="match status" value="1"/>
</dbReference>
<evidence type="ECO:0000256" key="3">
    <source>
        <dbReference type="ARBA" id="ARBA00022679"/>
    </source>
</evidence>
<organism evidence="7 8">
    <name type="scientific">Roseicyclus marinus</name>
    <dbReference type="NCBI Taxonomy" id="2161673"/>
    <lineage>
        <taxon>Bacteria</taxon>
        <taxon>Pseudomonadati</taxon>
        <taxon>Pseudomonadota</taxon>
        <taxon>Alphaproteobacteria</taxon>
        <taxon>Rhodobacterales</taxon>
        <taxon>Roseobacteraceae</taxon>
        <taxon>Roseicyclus</taxon>
    </lineage>
</organism>
<dbReference type="InterPro" id="IPR036890">
    <property type="entry name" value="HATPase_C_sf"/>
</dbReference>
<reference evidence="7 8" key="1">
    <citation type="submission" date="2023-01" db="EMBL/GenBank/DDBJ databases">
        <title>Complete genome sequence of Roseicyclus marinus strain Dej080120_10.</title>
        <authorList>
            <person name="Ueki S."/>
            <person name="Maruyama F."/>
        </authorList>
    </citation>
    <scope>NUCLEOTIDE SEQUENCE [LARGE SCALE GENOMIC DNA]</scope>
    <source>
        <strain evidence="7 8">Dej080120_10</strain>
    </source>
</reference>
<dbReference type="Gene3D" id="3.30.565.10">
    <property type="entry name" value="Histidine kinase-like ATPase, C-terminal domain"/>
    <property type="match status" value="1"/>
</dbReference>
<dbReference type="EC" id="2.7.13.3" evidence="2"/>
<dbReference type="CDD" id="cd16917">
    <property type="entry name" value="HATPase_UhpB-NarQ-NarX-like"/>
    <property type="match status" value="1"/>
</dbReference>
<proteinExistence type="predicted"/>
<dbReference type="PROSITE" id="PS50112">
    <property type="entry name" value="PAS"/>
    <property type="match status" value="1"/>
</dbReference>
<evidence type="ECO:0000256" key="5">
    <source>
        <dbReference type="ARBA" id="ARBA00023012"/>
    </source>
</evidence>
<evidence type="ECO:0000313" key="8">
    <source>
        <dbReference type="Proteomes" id="UP001337723"/>
    </source>
</evidence>
<gene>
    <name evidence="7" type="ORF">MACH21_28200</name>
</gene>
<feature type="domain" description="PAS" evidence="6">
    <location>
        <begin position="138"/>
        <end position="192"/>
    </location>
</feature>
<dbReference type="PANTHER" id="PTHR24421:SF10">
    <property type="entry name" value="NITRATE_NITRITE SENSOR PROTEIN NARQ"/>
    <property type="match status" value="1"/>
</dbReference>
<dbReference type="PANTHER" id="PTHR24421">
    <property type="entry name" value="NITRATE/NITRITE SENSOR PROTEIN NARX-RELATED"/>
    <property type="match status" value="1"/>
</dbReference>
<dbReference type="InterPro" id="IPR000014">
    <property type="entry name" value="PAS"/>
</dbReference>
<keyword evidence="4" id="KW-0418">Kinase</keyword>
<name>A0AA48HBY0_9RHOB</name>
<dbReference type="AlphaFoldDB" id="A0AA48HBY0"/>
<dbReference type="Pfam" id="PF02518">
    <property type="entry name" value="HATPase_c"/>
    <property type="match status" value="1"/>
</dbReference>
<dbReference type="InterPro" id="IPR035965">
    <property type="entry name" value="PAS-like_dom_sf"/>
</dbReference>
<dbReference type="GO" id="GO:0004673">
    <property type="term" value="F:protein histidine kinase activity"/>
    <property type="evidence" value="ECO:0007669"/>
    <property type="project" value="UniProtKB-EC"/>
</dbReference>
<dbReference type="SUPFAM" id="SSF55874">
    <property type="entry name" value="ATPase domain of HSP90 chaperone/DNA topoisomerase II/histidine kinase"/>
    <property type="match status" value="1"/>
</dbReference>
<evidence type="ECO:0000256" key="1">
    <source>
        <dbReference type="ARBA" id="ARBA00000085"/>
    </source>
</evidence>
<dbReference type="KEGG" id="rmai:MACH21_28200"/>
<dbReference type="InterPro" id="IPR003594">
    <property type="entry name" value="HATPase_dom"/>
</dbReference>
<keyword evidence="3" id="KW-0808">Transferase</keyword>
<dbReference type="RefSeq" id="WP_338272639.1">
    <property type="nucleotide sequence ID" value="NZ_AP027266.1"/>
</dbReference>
<dbReference type="SMART" id="SM00387">
    <property type="entry name" value="HATPase_c"/>
    <property type="match status" value="1"/>
</dbReference>
<evidence type="ECO:0000313" key="7">
    <source>
        <dbReference type="EMBL" id="BDW86643.1"/>
    </source>
</evidence>
<evidence type="ECO:0000256" key="2">
    <source>
        <dbReference type="ARBA" id="ARBA00012438"/>
    </source>
</evidence>
<sequence>MTDGSGDLITHKGANFGEFLEYGRTPFARVSELVSSFPHRLKIGGETATLDDLRKAVLRGTLGPGALEFFLYQENASGGTARMSVLPIKLSHHDAVVWIFEWVGEVPQWILDRLPKLGDDPIASVAVVPYSYITYADDPDGMGEFHFGPQCRDIFGLTAEEITRDPARVWALVLPEDIDGLMEARRRSMTEKIPFQAHMRIRVGKGIKTLYAETYPKEREDRATVWDGVIIDVTAYNRIRAEEAASHERDLMVARNLGQMVERERVIGELHDGLGSILLELKYRMRNDATPAPELRELVDHAVDELRLIVMAAEHANKPFVDALIALCERLAGSFSDTALRLEWEIDVGDRSILTKKRALNCLRIVQELVANAVKHSKATLVRVTALDLTGSRIQICVEDNGTGMPTGSKRQQGLGLISVEKRARSLEAEFAVETGETGTKVCVTVTI</sequence>
<keyword evidence="8" id="KW-1185">Reference proteome</keyword>
<dbReference type="InterPro" id="IPR050482">
    <property type="entry name" value="Sensor_HK_TwoCompSys"/>
</dbReference>
<dbReference type="EMBL" id="AP027266">
    <property type="protein sequence ID" value="BDW86643.1"/>
    <property type="molecule type" value="Genomic_DNA"/>
</dbReference>
<accession>A0AA48HBY0</accession>
<keyword evidence="5" id="KW-0902">Two-component regulatory system</keyword>
<dbReference type="GO" id="GO:0000160">
    <property type="term" value="P:phosphorelay signal transduction system"/>
    <property type="evidence" value="ECO:0007669"/>
    <property type="project" value="UniProtKB-KW"/>
</dbReference>
<evidence type="ECO:0000256" key="4">
    <source>
        <dbReference type="ARBA" id="ARBA00022777"/>
    </source>
</evidence>
<protein>
    <recommendedName>
        <fullName evidence="2">histidine kinase</fullName>
        <ecNumber evidence="2">2.7.13.3</ecNumber>
    </recommendedName>
</protein>
<evidence type="ECO:0000259" key="6">
    <source>
        <dbReference type="PROSITE" id="PS50112"/>
    </source>
</evidence>
<dbReference type="Proteomes" id="UP001337723">
    <property type="component" value="Chromosome"/>
</dbReference>
<dbReference type="Gene3D" id="3.30.450.20">
    <property type="entry name" value="PAS domain"/>
    <property type="match status" value="1"/>
</dbReference>
<comment type="catalytic activity">
    <reaction evidence="1">
        <text>ATP + protein L-histidine = ADP + protein N-phospho-L-histidine.</text>
        <dbReference type="EC" id="2.7.13.3"/>
    </reaction>
</comment>